<dbReference type="InterPro" id="IPR036526">
    <property type="entry name" value="C-N_Hydrolase_sf"/>
</dbReference>
<gene>
    <name evidence="2" type="ORF">HCAN_0055</name>
</gene>
<dbReference type="OrthoDB" id="9795543at2"/>
<dbReference type="PANTHER" id="PTHR23088">
    <property type="entry name" value="NITRILASE-RELATED"/>
    <property type="match status" value="1"/>
</dbReference>
<dbReference type="Proteomes" id="UP000007032">
    <property type="component" value="Chromosome"/>
</dbReference>
<feature type="domain" description="CN hydrolase" evidence="1">
    <location>
        <begin position="1"/>
        <end position="165"/>
    </location>
</feature>
<dbReference type="Gene3D" id="3.60.110.10">
    <property type="entry name" value="Carbon-nitrogen hydrolase"/>
    <property type="match status" value="2"/>
</dbReference>
<dbReference type="PANTHER" id="PTHR23088:SF27">
    <property type="entry name" value="DEAMINATED GLUTATHIONE AMIDASE"/>
    <property type="match status" value="1"/>
</dbReference>
<dbReference type="STRING" id="537970.HCAN_0055"/>
<dbReference type="eggNOG" id="COG0388">
    <property type="taxonomic scope" value="Bacteria"/>
</dbReference>
<evidence type="ECO:0000259" key="1">
    <source>
        <dbReference type="PROSITE" id="PS50263"/>
    </source>
</evidence>
<dbReference type="AlphaFoldDB" id="C5ZVC0"/>
<proteinExistence type="predicted"/>
<sequence>MKKYKIYLVGCVAEKDCQNNTLYDTAFIMDSKGIVGKYCKIYLWGAETSRFKRGKNTPFSLDFDSFKVKVGLQICYEIGFSEGARILSLQGTEILRSQKISFAGNSQIINPKDSVLKRAKKNNQVIIKTINLQECQIQRKEIPYLKDLNLALVESIKDTQWQKIF</sequence>
<dbReference type="Pfam" id="PF00795">
    <property type="entry name" value="CN_hydrolase"/>
    <property type="match status" value="1"/>
</dbReference>
<dbReference type="RefSeq" id="WP_006656118.1">
    <property type="nucleotide sequence ID" value="NZ_CM000776.2"/>
</dbReference>
<accession>C5ZVC0</accession>
<protein>
    <submittedName>
        <fullName evidence="2">Hydrolase, carbon-nitrogen family</fullName>
    </submittedName>
</protein>
<dbReference type="InterPro" id="IPR003010">
    <property type="entry name" value="C-N_Hydrolase"/>
</dbReference>
<keyword evidence="2" id="KW-0378">Hydrolase</keyword>
<dbReference type="GO" id="GO:0016787">
    <property type="term" value="F:hydrolase activity"/>
    <property type="evidence" value="ECO:0007669"/>
    <property type="project" value="UniProtKB-KW"/>
</dbReference>
<organism evidence="2 3">
    <name type="scientific">Helicobacter canadensis MIT 98-5491</name>
    <dbReference type="NCBI Taxonomy" id="537970"/>
    <lineage>
        <taxon>Bacteria</taxon>
        <taxon>Pseudomonadati</taxon>
        <taxon>Campylobacterota</taxon>
        <taxon>Epsilonproteobacteria</taxon>
        <taxon>Campylobacterales</taxon>
        <taxon>Helicobacteraceae</taxon>
        <taxon>Helicobacter</taxon>
    </lineage>
</organism>
<dbReference type="HOGENOM" id="CLU_1608577_0_0_7"/>
<name>C5ZVC0_9HELI</name>
<dbReference type="CDD" id="cd07197">
    <property type="entry name" value="nitrilase"/>
    <property type="match status" value="1"/>
</dbReference>
<dbReference type="EMBL" id="CM000776">
    <property type="protein sequence ID" value="EES88779.1"/>
    <property type="molecule type" value="Genomic_DNA"/>
</dbReference>
<evidence type="ECO:0000313" key="2">
    <source>
        <dbReference type="EMBL" id="EES88779.1"/>
    </source>
</evidence>
<reference evidence="2 3" key="1">
    <citation type="journal article" date="2009" name="J. Bacteriol.">
        <title>Genome sequence of the emerging pathogen Helicobacter canadensis.</title>
        <authorList>
            <person name="Loman N.J."/>
            <person name="Snyder L.A."/>
            <person name="Linton J.D."/>
            <person name="Langdon R."/>
            <person name="Lawson A.J."/>
            <person name="Weinstock G.M."/>
            <person name="Wren B.W."/>
            <person name="Pallen M.J."/>
        </authorList>
    </citation>
    <scope>NUCLEOTIDE SEQUENCE [LARGE SCALE GENOMIC DNA]</scope>
    <source>
        <strain evidence="2 3">MIT 98-5491</strain>
    </source>
</reference>
<evidence type="ECO:0000313" key="3">
    <source>
        <dbReference type="Proteomes" id="UP000007032"/>
    </source>
</evidence>
<dbReference type="PROSITE" id="PS50263">
    <property type="entry name" value="CN_HYDROLASE"/>
    <property type="match status" value="1"/>
</dbReference>
<keyword evidence="3" id="KW-1185">Reference proteome</keyword>
<dbReference type="SUPFAM" id="SSF56317">
    <property type="entry name" value="Carbon-nitrogen hydrolase"/>
    <property type="match status" value="1"/>
</dbReference>